<keyword evidence="2" id="KW-0808">Transferase</keyword>
<dbReference type="EMBL" id="ML170324">
    <property type="protein sequence ID" value="TDL14589.1"/>
    <property type="molecule type" value="Genomic_DNA"/>
</dbReference>
<evidence type="ECO:0000256" key="2">
    <source>
        <dbReference type="ARBA" id="ARBA00022679"/>
    </source>
</evidence>
<accession>A0A4Y7PJ71</accession>
<dbReference type="AlphaFoldDB" id="A0A4Y7PJ71"/>
<evidence type="ECO:0000313" key="8">
    <source>
        <dbReference type="Proteomes" id="UP000294933"/>
    </source>
</evidence>
<dbReference type="OrthoDB" id="283111at2759"/>
<keyword evidence="1" id="KW-0723">Serine/threonine-protein kinase</keyword>
<dbReference type="GO" id="GO:0004674">
    <property type="term" value="F:protein serine/threonine kinase activity"/>
    <property type="evidence" value="ECO:0007669"/>
    <property type="project" value="UniProtKB-KW"/>
</dbReference>
<dbReference type="Pfam" id="PF00069">
    <property type="entry name" value="Pkinase"/>
    <property type="match status" value="1"/>
</dbReference>
<reference evidence="7 8" key="1">
    <citation type="submission" date="2018-06" db="EMBL/GenBank/DDBJ databases">
        <title>A transcriptomic atlas of mushroom development highlights an independent origin of complex multicellularity.</title>
        <authorList>
            <consortium name="DOE Joint Genome Institute"/>
            <person name="Krizsan K."/>
            <person name="Almasi E."/>
            <person name="Merenyi Z."/>
            <person name="Sahu N."/>
            <person name="Viragh M."/>
            <person name="Koszo T."/>
            <person name="Mondo S."/>
            <person name="Kiss B."/>
            <person name="Balint B."/>
            <person name="Kues U."/>
            <person name="Barry K."/>
            <person name="Hegedus J.C."/>
            <person name="Henrissat B."/>
            <person name="Johnson J."/>
            <person name="Lipzen A."/>
            <person name="Ohm R."/>
            <person name="Nagy I."/>
            <person name="Pangilinan J."/>
            <person name="Yan J."/>
            <person name="Xiong Y."/>
            <person name="Grigoriev I.V."/>
            <person name="Hibbett D.S."/>
            <person name="Nagy L.G."/>
        </authorList>
    </citation>
    <scope>NUCLEOTIDE SEQUENCE [LARGE SCALE GENOMIC DNA]</scope>
    <source>
        <strain evidence="7 8">SZMC22713</strain>
    </source>
</reference>
<gene>
    <name evidence="7" type="ORF">BD410DRAFT_778790</name>
</gene>
<keyword evidence="5" id="KW-0067">ATP-binding</keyword>
<sequence length="350" mass="40805">MLSRRYRIVRLLRSGPFGKVVEAVDAVDLTRVAIKIIRAIPRCRNVGKTEIRVLQKLKEHDQDYNKCVHLLNWFEHQNHICLVSELLGTSVYEFLKNNDFQPFPRRHIQDFARQLCESISFLHDLHLVHTDLKPESILLVRNSSRTVNHIVSNKGCSHTHQKRILEDTDIRITDFDNATFEAEYHSTVISTRHYRAPEAVTGLGWSYPSDVFSLGCILVEFYTGVALFQACNNLEHLAMMERVIGRIPERLARYAATSKPEFFREDGRLDWPKTVTSRQGKKIRNLKKLIPPEDAVNQLFLDLLVQLLAYDPAQRISVRDALEHPYFALDIPMEDHRNEREEWKGKEVRR</sequence>
<dbReference type="GO" id="GO:0043484">
    <property type="term" value="P:regulation of RNA splicing"/>
    <property type="evidence" value="ECO:0007669"/>
    <property type="project" value="TreeGrafter"/>
</dbReference>
<evidence type="ECO:0000256" key="4">
    <source>
        <dbReference type="ARBA" id="ARBA00022777"/>
    </source>
</evidence>
<dbReference type="InterPro" id="IPR011009">
    <property type="entry name" value="Kinase-like_dom_sf"/>
</dbReference>
<dbReference type="Gene3D" id="1.10.510.10">
    <property type="entry name" value="Transferase(Phosphotransferase) domain 1"/>
    <property type="match status" value="1"/>
</dbReference>
<dbReference type="GO" id="GO:0005524">
    <property type="term" value="F:ATP binding"/>
    <property type="evidence" value="ECO:0007669"/>
    <property type="project" value="UniProtKB-KW"/>
</dbReference>
<keyword evidence="8" id="KW-1185">Reference proteome</keyword>
<evidence type="ECO:0000256" key="5">
    <source>
        <dbReference type="ARBA" id="ARBA00022840"/>
    </source>
</evidence>
<dbReference type="GO" id="GO:0005634">
    <property type="term" value="C:nucleus"/>
    <property type="evidence" value="ECO:0007669"/>
    <property type="project" value="TreeGrafter"/>
</dbReference>
<proteinExistence type="predicted"/>
<name>A0A4Y7PJ71_9AGAM</name>
<evidence type="ECO:0000256" key="1">
    <source>
        <dbReference type="ARBA" id="ARBA00022527"/>
    </source>
</evidence>
<dbReference type="PROSITE" id="PS50011">
    <property type="entry name" value="PROTEIN_KINASE_DOM"/>
    <property type="match status" value="1"/>
</dbReference>
<evidence type="ECO:0000259" key="6">
    <source>
        <dbReference type="PROSITE" id="PS50011"/>
    </source>
</evidence>
<dbReference type="VEuPathDB" id="FungiDB:BD410DRAFT_778790"/>
<evidence type="ECO:0000313" key="7">
    <source>
        <dbReference type="EMBL" id="TDL14589.1"/>
    </source>
</evidence>
<dbReference type="InterPro" id="IPR051175">
    <property type="entry name" value="CLK_kinases"/>
</dbReference>
<dbReference type="InterPro" id="IPR000719">
    <property type="entry name" value="Prot_kinase_dom"/>
</dbReference>
<keyword evidence="4 7" id="KW-0418">Kinase</keyword>
<keyword evidence="3" id="KW-0547">Nucleotide-binding</keyword>
<dbReference type="PANTHER" id="PTHR45646">
    <property type="entry name" value="SERINE/THREONINE-PROTEIN KINASE DOA-RELATED"/>
    <property type="match status" value="1"/>
</dbReference>
<organism evidence="7 8">
    <name type="scientific">Rickenella mellea</name>
    <dbReference type="NCBI Taxonomy" id="50990"/>
    <lineage>
        <taxon>Eukaryota</taxon>
        <taxon>Fungi</taxon>
        <taxon>Dikarya</taxon>
        <taxon>Basidiomycota</taxon>
        <taxon>Agaricomycotina</taxon>
        <taxon>Agaricomycetes</taxon>
        <taxon>Hymenochaetales</taxon>
        <taxon>Rickenellaceae</taxon>
        <taxon>Rickenella</taxon>
    </lineage>
</organism>
<protein>
    <submittedName>
        <fullName evidence="7">Kinase-like protein</fullName>
    </submittedName>
</protein>
<feature type="domain" description="Protein kinase" evidence="6">
    <location>
        <begin position="6"/>
        <end position="327"/>
    </location>
</feature>
<dbReference type="Proteomes" id="UP000294933">
    <property type="component" value="Unassembled WGS sequence"/>
</dbReference>
<evidence type="ECO:0000256" key="3">
    <source>
        <dbReference type="ARBA" id="ARBA00022741"/>
    </source>
</evidence>
<dbReference type="SUPFAM" id="SSF56112">
    <property type="entry name" value="Protein kinase-like (PK-like)"/>
    <property type="match status" value="1"/>
</dbReference>
<dbReference type="Gene3D" id="3.30.200.20">
    <property type="entry name" value="Phosphorylase Kinase, domain 1"/>
    <property type="match status" value="1"/>
</dbReference>
<dbReference type="PANTHER" id="PTHR45646:SF11">
    <property type="entry name" value="SERINE_THREONINE-PROTEIN KINASE DOA"/>
    <property type="match status" value="1"/>
</dbReference>